<accession>A0A650EN33</accession>
<dbReference type="PIRSF" id="PIRSF006162">
    <property type="entry name" value="PgpA"/>
    <property type="match status" value="1"/>
</dbReference>
<dbReference type="InterPro" id="IPR026037">
    <property type="entry name" value="PgpA"/>
</dbReference>
<evidence type="ECO:0000313" key="3">
    <source>
        <dbReference type="EMBL" id="QGT50588.1"/>
    </source>
</evidence>
<dbReference type="Pfam" id="PF04608">
    <property type="entry name" value="PgpA"/>
    <property type="match status" value="1"/>
</dbReference>
<name>A0A650EN33_9BACT</name>
<evidence type="ECO:0000256" key="1">
    <source>
        <dbReference type="SAM" id="Phobius"/>
    </source>
</evidence>
<keyword evidence="1" id="KW-0472">Membrane</keyword>
<organism evidence="3">
    <name type="scientific">uncultured Elusimicrobia bacterium</name>
    <dbReference type="NCBI Taxonomy" id="699876"/>
    <lineage>
        <taxon>Bacteria</taxon>
        <taxon>Pseudomonadati</taxon>
        <taxon>Elusimicrobiota</taxon>
        <taxon>Elusimicrobia</taxon>
        <taxon>environmental samples</taxon>
    </lineage>
</organism>
<feature type="transmembrane region" description="Helical" evidence="1">
    <location>
        <begin position="132"/>
        <end position="158"/>
    </location>
</feature>
<protein>
    <submittedName>
        <fullName evidence="3">Phosphatidylglycerophosphatase A</fullName>
    </submittedName>
</protein>
<dbReference type="PANTHER" id="PTHR36305">
    <property type="entry name" value="PHOSPHATIDYLGLYCEROPHOSPHATASE A"/>
    <property type="match status" value="1"/>
</dbReference>
<dbReference type="InterPro" id="IPR036681">
    <property type="entry name" value="PgpA-like_sf"/>
</dbReference>
<dbReference type="CDD" id="cd06971">
    <property type="entry name" value="PgpA"/>
    <property type="match status" value="1"/>
</dbReference>
<dbReference type="AlphaFoldDB" id="A0A650EN33"/>
<evidence type="ECO:0000259" key="2">
    <source>
        <dbReference type="Pfam" id="PF04608"/>
    </source>
</evidence>
<feature type="transmembrane region" description="Helical" evidence="1">
    <location>
        <begin position="50"/>
        <end position="67"/>
    </location>
</feature>
<reference evidence="3" key="1">
    <citation type="journal article" date="2020" name="J. ISSAAS">
        <title>Lactobacilli and other gastrointestinal microbiota of Peromyscus leucopus, reservoir host for agents of Lyme disease and other zoonoses in North America.</title>
        <authorList>
            <person name="Milovic A."/>
            <person name="Bassam K."/>
            <person name="Shao H."/>
            <person name="Chatzistamou I."/>
            <person name="Tufts D.M."/>
            <person name="Diuk-Wasser M."/>
            <person name="Barbour A.G."/>
        </authorList>
    </citation>
    <scope>NUCLEOTIDE SEQUENCE</scope>
    <source>
        <strain evidence="3">LL30</strain>
    </source>
</reference>
<sequence length="160" mass="17963">MQIIWRALATGFFISYLPALIIPFKKNTGAGFLGTLVGIPLVLILPADQMLYSVCMLLVWAFAVVVCKKVQFKGYTGHDNPKIVIDEIAGYVTAMAFLPRTWPYLLAAFVLFRTFDTLKPWLVKTFDRMENAFGVVFDDVAAGLMANILVQIFIIFFVRA</sequence>
<dbReference type="SUPFAM" id="SSF101307">
    <property type="entry name" value="YutG-like"/>
    <property type="match status" value="1"/>
</dbReference>
<dbReference type="EMBL" id="MN577571">
    <property type="protein sequence ID" value="QGT50588.1"/>
    <property type="molecule type" value="Genomic_DNA"/>
</dbReference>
<proteinExistence type="predicted"/>
<dbReference type="PANTHER" id="PTHR36305:SF1">
    <property type="entry name" value="PHOSPHATIDYLGLYCEROPHOSPHATASE A"/>
    <property type="match status" value="1"/>
</dbReference>
<gene>
    <name evidence="3" type="ORF">Elusimicrob1349_0580</name>
</gene>
<feature type="domain" description="YutG/PgpA" evidence="2">
    <location>
        <begin position="8"/>
        <end position="153"/>
    </location>
</feature>
<keyword evidence="1" id="KW-0812">Transmembrane</keyword>
<dbReference type="GO" id="GO:0006629">
    <property type="term" value="P:lipid metabolic process"/>
    <property type="evidence" value="ECO:0007669"/>
    <property type="project" value="InterPro"/>
</dbReference>
<dbReference type="InterPro" id="IPR007686">
    <property type="entry name" value="YutG/PgpA"/>
</dbReference>
<dbReference type="GO" id="GO:0008962">
    <property type="term" value="F:phosphatidylglycerophosphatase activity"/>
    <property type="evidence" value="ECO:0007669"/>
    <property type="project" value="InterPro"/>
</dbReference>
<feature type="transmembrane region" description="Helical" evidence="1">
    <location>
        <begin position="88"/>
        <end position="112"/>
    </location>
</feature>
<feature type="transmembrane region" description="Helical" evidence="1">
    <location>
        <begin position="7"/>
        <end position="24"/>
    </location>
</feature>
<keyword evidence="1" id="KW-1133">Transmembrane helix</keyword>